<dbReference type="AlphaFoldDB" id="A0A939QJ90"/>
<keyword evidence="5" id="KW-0067">ATP-binding</keyword>
<dbReference type="Pfam" id="PF00294">
    <property type="entry name" value="PfkB"/>
    <property type="match status" value="1"/>
</dbReference>
<keyword evidence="4 7" id="KW-0418">Kinase</keyword>
<evidence type="ECO:0000256" key="4">
    <source>
        <dbReference type="ARBA" id="ARBA00022777"/>
    </source>
</evidence>
<dbReference type="InterPro" id="IPR002173">
    <property type="entry name" value="Carboh/pur_kinase_PfkB_CS"/>
</dbReference>
<feature type="domain" description="Carbohydrate kinase PfkB" evidence="6">
    <location>
        <begin position="2"/>
        <end position="291"/>
    </location>
</feature>
<evidence type="ECO:0000313" key="7">
    <source>
        <dbReference type="EMBL" id="MBO3662697.1"/>
    </source>
</evidence>
<dbReference type="Gene3D" id="3.40.1190.20">
    <property type="match status" value="1"/>
</dbReference>
<dbReference type="GO" id="GO:0016301">
    <property type="term" value="F:kinase activity"/>
    <property type="evidence" value="ECO:0007669"/>
    <property type="project" value="UniProtKB-KW"/>
</dbReference>
<gene>
    <name evidence="7" type="ORF">J5V96_04130</name>
</gene>
<evidence type="ECO:0000256" key="5">
    <source>
        <dbReference type="ARBA" id="ARBA00022840"/>
    </source>
</evidence>
<dbReference type="RefSeq" id="WP_208500390.1">
    <property type="nucleotide sequence ID" value="NZ_JAGFOA010000001.1"/>
</dbReference>
<dbReference type="PROSITE" id="PS00584">
    <property type="entry name" value="PFKB_KINASES_2"/>
    <property type="match status" value="1"/>
</dbReference>
<name>A0A939QJ90_9MICO</name>
<proteinExistence type="inferred from homology"/>
<evidence type="ECO:0000313" key="8">
    <source>
        <dbReference type="Proteomes" id="UP000680132"/>
    </source>
</evidence>
<evidence type="ECO:0000256" key="3">
    <source>
        <dbReference type="ARBA" id="ARBA00022741"/>
    </source>
</evidence>
<dbReference type="GO" id="GO:0005524">
    <property type="term" value="F:ATP binding"/>
    <property type="evidence" value="ECO:0007669"/>
    <property type="project" value="UniProtKB-KW"/>
</dbReference>
<evidence type="ECO:0000256" key="2">
    <source>
        <dbReference type="ARBA" id="ARBA00022679"/>
    </source>
</evidence>
<accession>A0A939QJ90</accession>
<dbReference type="Proteomes" id="UP000680132">
    <property type="component" value="Unassembled WGS sequence"/>
</dbReference>
<sequence length="298" mass="31277">MSELLVIGESLVDVVPDFTGRERITPGGSPLNVAVGAARLEVATRLHTQIGDDRFGARIRQHLARNHVHVTSGSHSERPTSIAHAELDESGSARYRFALSWDPSEPGGVVDRELVHVGSIGALLDPGADVVHRFLAALDPNVLVTFDPNIRPALLEDMGAARARVDGLAERAGIVKASDEDIALLGFGSADEAAARWLGLGAAVVFVTAGDRGATAWTRGGEVRRPGLSVDVADTIGAGDSFMSAVIAALIRRGIRSRADLAATDDETVEAALAYALRASAITVGRHGADPPRRAELD</sequence>
<keyword evidence="8" id="KW-1185">Reference proteome</keyword>
<keyword evidence="3" id="KW-0547">Nucleotide-binding</keyword>
<dbReference type="InterPro" id="IPR029056">
    <property type="entry name" value="Ribokinase-like"/>
</dbReference>
<evidence type="ECO:0000259" key="6">
    <source>
        <dbReference type="Pfam" id="PF00294"/>
    </source>
</evidence>
<dbReference type="CDD" id="cd01167">
    <property type="entry name" value="bac_FRK"/>
    <property type="match status" value="1"/>
</dbReference>
<dbReference type="PANTHER" id="PTHR43085:SF1">
    <property type="entry name" value="PSEUDOURIDINE KINASE-RELATED"/>
    <property type="match status" value="1"/>
</dbReference>
<keyword evidence="2" id="KW-0808">Transferase</keyword>
<comment type="caution">
    <text evidence="7">The sequence shown here is derived from an EMBL/GenBank/DDBJ whole genome shotgun (WGS) entry which is preliminary data.</text>
</comment>
<dbReference type="EMBL" id="JAGFOA010000001">
    <property type="protein sequence ID" value="MBO3662697.1"/>
    <property type="molecule type" value="Genomic_DNA"/>
</dbReference>
<organism evidence="7 8">
    <name type="scientific">Microbacterium stercoris</name>
    <dbReference type="NCBI Taxonomy" id="2820289"/>
    <lineage>
        <taxon>Bacteria</taxon>
        <taxon>Bacillati</taxon>
        <taxon>Actinomycetota</taxon>
        <taxon>Actinomycetes</taxon>
        <taxon>Micrococcales</taxon>
        <taxon>Microbacteriaceae</taxon>
        <taxon>Microbacterium</taxon>
    </lineage>
</organism>
<protein>
    <submittedName>
        <fullName evidence="7">Carbohydrate kinase</fullName>
    </submittedName>
</protein>
<reference evidence="7" key="1">
    <citation type="submission" date="2021-03" db="EMBL/GenBank/DDBJ databases">
        <title>Microbacterium sp. nov., a novel actinobacterium isolated from cow dung.</title>
        <authorList>
            <person name="Zhang L."/>
        </authorList>
    </citation>
    <scope>NUCLEOTIDE SEQUENCE</scope>
    <source>
        <strain evidence="7">NEAU-LLB</strain>
    </source>
</reference>
<dbReference type="InterPro" id="IPR011611">
    <property type="entry name" value="PfkB_dom"/>
</dbReference>
<comment type="similarity">
    <text evidence="1">Belongs to the carbohydrate kinase PfkB family.</text>
</comment>
<evidence type="ECO:0000256" key="1">
    <source>
        <dbReference type="ARBA" id="ARBA00010688"/>
    </source>
</evidence>
<dbReference type="SUPFAM" id="SSF53613">
    <property type="entry name" value="Ribokinase-like"/>
    <property type="match status" value="1"/>
</dbReference>
<dbReference type="InterPro" id="IPR050306">
    <property type="entry name" value="PfkB_Carbo_kinase"/>
</dbReference>
<dbReference type="PANTHER" id="PTHR43085">
    <property type="entry name" value="HEXOKINASE FAMILY MEMBER"/>
    <property type="match status" value="1"/>
</dbReference>